<keyword evidence="1" id="KW-0378">Hydrolase</keyword>
<gene>
    <name evidence="1" type="ORF">MML48_9g00000520</name>
</gene>
<comment type="caution">
    <text evidence="1">The sequence shown here is derived from an EMBL/GenBank/DDBJ whole genome shotgun (WGS) entry which is preliminary data.</text>
</comment>
<accession>A0ACB9SIB0</accession>
<proteinExistence type="predicted"/>
<keyword evidence="2" id="KW-1185">Reference proteome</keyword>
<dbReference type="Proteomes" id="UP001056778">
    <property type="component" value="Chromosome 9"/>
</dbReference>
<dbReference type="EMBL" id="CM043023">
    <property type="protein sequence ID" value="KAI4454842.1"/>
    <property type="molecule type" value="Genomic_DNA"/>
</dbReference>
<keyword evidence="1" id="KW-0347">Helicase</keyword>
<sequence>MAATRRLQKELGDIRNSGLKSFRDIHVDEANILTWQGLIVPDNPPYNKGAFKIEINFPAEYPFKPPKISFKTKIYHPNIDEKGQVCLPIISAENWKPATKTDQVIQALVALVNEPEPEHPLRADLAEEYLKDRKKFSKNAEEYTKKHKETDVLVSMPTGSGKSLCYQLPAVLNPGKVTIVFSPLLALIKDQIDHLSILKIRAASLNSKTLKAERESLLLDLKSMSPVTKLLYITPEQAVTNTFKDLFHNLVKFNKVAYIVVDEAHCVSEWGHDFRPDYLRLGDLRKHNDIPFVALTATAGTEVTKDIISSLKLGKNHKVFKTSSFRSNLYYDVFFQNTLDNLYEHLKDFICKKLNSECETDVPKEDRSCGIIYCRTREQTEVLSHKLNSLGVKSMCYHAGLRNSARLECQESWQNGDYPVICATVSFGMGVDKATVRFVIHWGVPKDPASFYQESGRAGRDGKPSHCRIYYNRSDSKAVEFLLSQELAKAKDKESRKAKAKNSIRSFSKMVEFCETANDCRHRLFSNHFGDPPITCEINCDICMNKKEVEDMINNFHLKCIQYSTEVHQHQMDYDDDLYEGGRRRQKEEFENMYNEDEGDSEDNDRKARKESNDFIRKQFELRRNPQEISKETIDKLFSKNTKVLAASSTTTKVGGLTLATREQYLARIADVLYENYKECTEEEVFDKKDIEDCSADLEYSVFKTVTTMTMYRNALAKLVSNVKKLTSEKTLYDALEDWEPKPAKYDTLSDLFRNIQKEQMISQQESEDENDKEKSDCSKSQEVSFKTAADVLRENEEADLEVEIKREKTPSRFKGEDSIEDNERVHNKSREEHTKSSRRDKDAKKSGFCKASDLISIEKVEKTEKDRSRHHRRRKSSSSSSKWSMDESLKLDSETSNENNDEKHTSKPTETPEEALERFYGEDGENTEKEPDSDKTESSSGFELKMSDNVRKFLEEKYEIFDNMIKQSKLISEEMEKQEKARKEEQKSKMKMKNLFGEETDSPDDVSNKKHRDRRLSVPSSSKQTPEHNKPAKNHAEISEVSKKRPPSKDDRIDDSKKMKLNKEESTEKQNNNKIKSKRLGKTEIGLLVVKLLTPAYADKRFDSRDTFKTMARTISHSLLDKDEVEIKKFVANFLKKNEEITAATTL</sequence>
<keyword evidence="1" id="KW-0067">ATP-binding</keyword>
<organism evidence="1 2">
    <name type="scientific">Holotrichia oblita</name>
    <name type="common">Chafer beetle</name>
    <dbReference type="NCBI Taxonomy" id="644536"/>
    <lineage>
        <taxon>Eukaryota</taxon>
        <taxon>Metazoa</taxon>
        <taxon>Ecdysozoa</taxon>
        <taxon>Arthropoda</taxon>
        <taxon>Hexapoda</taxon>
        <taxon>Insecta</taxon>
        <taxon>Pterygota</taxon>
        <taxon>Neoptera</taxon>
        <taxon>Endopterygota</taxon>
        <taxon>Coleoptera</taxon>
        <taxon>Polyphaga</taxon>
        <taxon>Scarabaeiformia</taxon>
        <taxon>Scarabaeidae</taxon>
        <taxon>Melolonthinae</taxon>
        <taxon>Holotrichia</taxon>
    </lineage>
</organism>
<protein>
    <submittedName>
        <fullName evidence="1">Dna helicase recq family member</fullName>
    </submittedName>
</protein>
<evidence type="ECO:0000313" key="1">
    <source>
        <dbReference type="EMBL" id="KAI4454842.1"/>
    </source>
</evidence>
<name>A0ACB9SIB0_HOLOL</name>
<reference evidence="1" key="1">
    <citation type="submission" date="2022-04" db="EMBL/GenBank/DDBJ databases">
        <title>Chromosome-scale genome assembly of Holotrichia oblita Faldermann.</title>
        <authorList>
            <person name="Rongchong L."/>
        </authorList>
    </citation>
    <scope>NUCLEOTIDE SEQUENCE</scope>
    <source>
        <strain evidence="1">81SQS9</strain>
    </source>
</reference>
<keyword evidence="1" id="KW-0547">Nucleotide-binding</keyword>
<evidence type="ECO:0000313" key="2">
    <source>
        <dbReference type="Proteomes" id="UP001056778"/>
    </source>
</evidence>